<dbReference type="Proteomes" id="UP000316614">
    <property type="component" value="Chromosome"/>
</dbReference>
<name>A0A514CHM2_9BACT</name>
<accession>A0A514CHM2</accession>
<dbReference type="KEGG" id="echi:FKX85_09720"/>
<reference evidence="3 4" key="1">
    <citation type="submission" date="2019-06" db="EMBL/GenBank/DDBJ databases">
        <title>Echinicola alkalisoli sp. nov. isolated from saline soil.</title>
        <authorList>
            <person name="Sun J.-Q."/>
            <person name="Xu L."/>
        </authorList>
    </citation>
    <scope>NUCLEOTIDE SEQUENCE [LARGE SCALE GENOMIC DNA]</scope>
    <source>
        <strain evidence="3 4">LN3S3</strain>
    </source>
</reference>
<proteinExistence type="predicted"/>
<protein>
    <submittedName>
        <fullName evidence="3">DUF1343 domain-containing protein</fullName>
    </submittedName>
</protein>
<dbReference type="PANTHER" id="PTHR42915">
    <property type="entry name" value="HYPOTHETICAL 460 KDA PROTEIN IN FEUA-SIGW INTERGENIC REGION [PRECURSOR]"/>
    <property type="match status" value="1"/>
</dbReference>
<evidence type="ECO:0000313" key="4">
    <source>
        <dbReference type="Proteomes" id="UP000316614"/>
    </source>
</evidence>
<feature type="domain" description="Peptidoglycan beta-N-acetylmuramidase NamZ C-terminal" evidence="2">
    <location>
        <begin position="272"/>
        <end position="431"/>
    </location>
</feature>
<dbReference type="Gene3D" id="3.90.1150.140">
    <property type="match status" value="1"/>
</dbReference>
<evidence type="ECO:0000313" key="3">
    <source>
        <dbReference type="EMBL" id="QDH79296.1"/>
    </source>
</evidence>
<dbReference type="Gene3D" id="3.40.50.12170">
    <property type="entry name" value="Uncharacterised protein PF07075, DUF1343"/>
    <property type="match status" value="1"/>
</dbReference>
<dbReference type="OrthoDB" id="9801061at2"/>
<dbReference type="PIRSF" id="PIRSF016719">
    <property type="entry name" value="UCP016719"/>
    <property type="match status" value="1"/>
</dbReference>
<feature type="domain" description="Peptidoglycan beta-N-acetylmuramidase NamZ N-terminal" evidence="1">
    <location>
        <begin position="64"/>
        <end position="267"/>
    </location>
</feature>
<evidence type="ECO:0000259" key="2">
    <source>
        <dbReference type="Pfam" id="PF20732"/>
    </source>
</evidence>
<gene>
    <name evidence="3" type="ORF">FKX85_09720</name>
</gene>
<dbReference type="GO" id="GO:0033922">
    <property type="term" value="F:peptidoglycan beta-N-acetylmuramidase activity"/>
    <property type="evidence" value="ECO:0007669"/>
    <property type="project" value="InterPro"/>
</dbReference>
<evidence type="ECO:0000259" key="1">
    <source>
        <dbReference type="Pfam" id="PF07075"/>
    </source>
</evidence>
<dbReference type="RefSeq" id="WP_141614541.1">
    <property type="nucleotide sequence ID" value="NZ_CP041253.1"/>
</dbReference>
<dbReference type="AlphaFoldDB" id="A0A514CHM2"/>
<dbReference type="Pfam" id="PF20732">
    <property type="entry name" value="NamZ_C"/>
    <property type="match status" value="1"/>
</dbReference>
<dbReference type="Pfam" id="PF07075">
    <property type="entry name" value="NamZ_N"/>
    <property type="match status" value="1"/>
</dbReference>
<dbReference type="EMBL" id="CP041253">
    <property type="protein sequence ID" value="QDH79296.1"/>
    <property type="molecule type" value="Genomic_DNA"/>
</dbReference>
<dbReference type="InterPro" id="IPR048503">
    <property type="entry name" value="NamZ_C"/>
</dbReference>
<dbReference type="InterPro" id="IPR008302">
    <property type="entry name" value="NamZ"/>
</dbReference>
<dbReference type="InterPro" id="IPR048502">
    <property type="entry name" value="NamZ_N"/>
</dbReference>
<dbReference type="PANTHER" id="PTHR42915:SF1">
    <property type="entry name" value="PEPTIDOGLYCAN BETA-N-ACETYLMURAMIDASE NAMZ"/>
    <property type="match status" value="1"/>
</dbReference>
<sequence length="431" mass="48150">MIKNNVLNPVILFIAVIIIGNACQNKSGREQAKEITSEKPERVLIGAERLFDAEFFPLVKGKKVALVTNHTGLLPDGSHIVDVLHKNEEVDLKLLFGPEHGIRGDEDTHVADGKDKDTGLPVVSLYGEVRKPTPEMLEGIDIVLFDIQDVGARFYTYIATMNHVLEAAAEQGIPYVVLDRPNAIGGIYVDGPVGDKQEEQVIGVDQLPVVHGMTVGELAHMFNEERKLAGMQQADLTVVKMKHYERDMWYDETGLPWIKPSPNMLTLTTATLYPMTCLLEGTNISEARGTLHPFEHIGAPWIDGESLSDKLTAYGLEGVTFEPSKYVPGKVVDGIEIYPPKFMGDTCNSAMINITARNKFESAKAAVYMLDALFKQYPDKLEWKGKRMDGLWKTAAVRQQILEGKSPEAIIQEWQEGLLYFNERRSVYLMY</sequence>
<organism evidence="3 4">
    <name type="scientific">Echinicola soli</name>
    <dbReference type="NCBI Taxonomy" id="2591634"/>
    <lineage>
        <taxon>Bacteria</taxon>
        <taxon>Pseudomonadati</taxon>
        <taxon>Bacteroidota</taxon>
        <taxon>Cytophagia</taxon>
        <taxon>Cytophagales</taxon>
        <taxon>Cyclobacteriaceae</taxon>
        <taxon>Echinicola</taxon>
    </lineage>
</organism>
<keyword evidence="4" id="KW-1185">Reference proteome</keyword>